<protein>
    <submittedName>
        <fullName evidence="1">Uncharacterized protein</fullName>
    </submittedName>
</protein>
<proteinExistence type="predicted"/>
<reference evidence="1 2" key="1">
    <citation type="submission" date="2013-04" db="EMBL/GenBank/DDBJ databases">
        <title>The Genome Sequence of Treponema maltophilum ATCC 51939.</title>
        <authorList>
            <consortium name="The Broad Institute Genomics Platform"/>
            <person name="Earl A."/>
            <person name="Ward D."/>
            <person name="Feldgarden M."/>
            <person name="Gevers D."/>
            <person name="Leonetti C."/>
            <person name="Blanton J.M."/>
            <person name="Dewhirst F.E."/>
            <person name="Izard J."/>
            <person name="Walker B."/>
            <person name="Young S."/>
            <person name="Zeng Q."/>
            <person name="Gargeya S."/>
            <person name="Fitzgerald M."/>
            <person name="Haas B."/>
            <person name="Abouelleil A."/>
            <person name="Allen A.W."/>
            <person name="Alvarado L."/>
            <person name="Arachchi H.M."/>
            <person name="Berlin A.M."/>
            <person name="Chapman S.B."/>
            <person name="Gainer-Dewar J."/>
            <person name="Goldberg J."/>
            <person name="Griggs A."/>
            <person name="Gujja S."/>
            <person name="Hansen M."/>
            <person name="Howarth C."/>
            <person name="Imamovic A."/>
            <person name="Ireland A."/>
            <person name="Larimer J."/>
            <person name="McCowan C."/>
            <person name="Murphy C."/>
            <person name="Pearson M."/>
            <person name="Poon T.W."/>
            <person name="Priest M."/>
            <person name="Roberts A."/>
            <person name="Saif S."/>
            <person name="Shea T."/>
            <person name="Sisk P."/>
            <person name="Sykes S."/>
            <person name="Wortman J."/>
            <person name="Nusbaum C."/>
            <person name="Birren B."/>
        </authorList>
    </citation>
    <scope>NUCLEOTIDE SEQUENCE [LARGE SCALE GENOMIC DNA]</scope>
    <source>
        <strain evidence="1 2">ATCC 51939</strain>
    </source>
</reference>
<dbReference type="EMBL" id="ATFF01000006">
    <property type="protein sequence ID" value="EPF31801.1"/>
    <property type="molecule type" value="Genomic_DNA"/>
</dbReference>
<sequence>MDYHLFKKATKSKSKIVHRWYYYFIDPVSGKKIFLLLPRFISVPPIAAPRSVSIPSSLSGAMNWFAYSRKCLKQLKSLSPDISKNFIPF</sequence>
<dbReference type="Proteomes" id="UP000014541">
    <property type="component" value="Unassembled WGS sequence"/>
</dbReference>
<dbReference type="HOGENOM" id="CLU_2453722_0_0_12"/>
<organism evidence="1 2">
    <name type="scientific">Treponema maltophilum ATCC 51939</name>
    <dbReference type="NCBI Taxonomy" id="1125699"/>
    <lineage>
        <taxon>Bacteria</taxon>
        <taxon>Pseudomonadati</taxon>
        <taxon>Spirochaetota</taxon>
        <taxon>Spirochaetia</taxon>
        <taxon>Spirochaetales</taxon>
        <taxon>Treponemataceae</taxon>
        <taxon>Treponema</taxon>
    </lineage>
</organism>
<gene>
    <name evidence="1" type="ORF">HMPREF9194_02156</name>
</gene>
<evidence type="ECO:0000313" key="2">
    <source>
        <dbReference type="Proteomes" id="UP000014541"/>
    </source>
</evidence>
<accession>S3K4A9</accession>
<dbReference type="AlphaFoldDB" id="S3K4A9"/>
<comment type="caution">
    <text evidence="1">The sequence shown here is derived from an EMBL/GenBank/DDBJ whole genome shotgun (WGS) entry which is preliminary data.</text>
</comment>
<dbReference type="RefSeq" id="WP_016526410.1">
    <property type="nucleotide sequence ID" value="NZ_KE332518.1"/>
</dbReference>
<evidence type="ECO:0000313" key="1">
    <source>
        <dbReference type="EMBL" id="EPF31801.1"/>
    </source>
</evidence>
<dbReference type="PATRIC" id="fig|1125699.3.peg.2178"/>
<name>S3K4A9_TREMA</name>
<keyword evidence="2" id="KW-1185">Reference proteome</keyword>
<dbReference type="OrthoDB" id="370532at2"/>